<dbReference type="Pfam" id="PF02779">
    <property type="entry name" value="Transket_pyr"/>
    <property type="match status" value="1"/>
</dbReference>
<comment type="cofactor">
    <cofactor evidence="1">
        <name>thiamine diphosphate</name>
        <dbReference type="ChEBI" id="CHEBI:58937"/>
    </cofactor>
</comment>
<evidence type="ECO:0000256" key="3">
    <source>
        <dbReference type="ARBA" id="ARBA00023052"/>
    </source>
</evidence>
<name>A0A9D1JGB8_9FIRM</name>
<dbReference type="InterPro" id="IPR029061">
    <property type="entry name" value="THDP-binding"/>
</dbReference>
<comment type="caution">
    <text evidence="5">The sequence shown here is derived from an EMBL/GenBank/DDBJ whole genome shotgun (WGS) entry which is preliminary data.</text>
</comment>
<dbReference type="Proteomes" id="UP000886841">
    <property type="component" value="Unassembled WGS sequence"/>
</dbReference>
<dbReference type="SUPFAM" id="SSF52922">
    <property type="entry name" value="TK C-terminal domain-like"/>
    <property type="match status" value="1"/>
</dbReference>
<evidence type="ECO:0000256" key="2">
    <source>
        <dbReference type="ARBA" id="ARBA00007131"/>
    </source>
</evidence>
<dbReference type="AlphaFoldDB" id="A0A9D1JGB8"/>
<dbReference type="PANTHER" id="PTHR43825:SF1">
    <property type="entry name" value="TRANSKETOLASE-LIKE PYRIMIDINE-BINDING DOMAIN-CONTAINING PROTEIN"/>
    <property type="match status" value="1"/>
</dbReference>
<dbReference type="SUPFAM" id="SSF52518">
    <property type="entry name" value="Thiamin diphosphate-binding fold (THDP-binding)"/>
    <property type="match status" value="1"/>
</dbReference>
<evidence type="ECO:0000259" key="4">
    <source>
        <dbReference type="SMART" id="SM00861"/>
    </source>
</evidence>
<dbReference type="FunFam" id="3.40.50.970:FF:000129">
    <property type="entry name" value="Transketolase"/>
    <property type="match status" value="1"/>
</dbReference>
<reference evidence="5" key="2">
    <citation type="journal article" date="2021" name="PeerJ">
        <title>Extensive microbial diversity within the chicken gut microbiome revealed by metagenomics and culture.</title>
        <authorList>
            <person name="Gilroy R."/>
            <person name="Ravi A."/>
            <person name="Getino M."/>
            <person name="Pursley I."/>
            <person name="Horton D.L."/>
            <person name="Alikhan N.F."/>
            <person name="Baker D."/>
            <person name="Gharbi K."/>
            <person name="Hall N."/>
            <person name="Watson M."/>
            <person name="Adriaenssens E.M."/>
            <person name="Foster-Nyarko E."/>
            <person name="Jarju S."/>
            <person name="Secka A."/>
            <person name="Antonio M."/>
            <person name="Oren A."/>
            <person name="Chaudhuri R.R."/>
            <person name="La Ragione R."/>
            <person name="Hildebrand F."/>
            <person name="Pallen M.J."/>
        </authorList>
    </citation>
    <scope>NUCLEOTIDE SEQUENCE</scope>
    <source>
        <strain evidence="5">ChiSxjej1B13-7041</strain>
    </source>
</reference>
<dbReference type="SMART" id="SM00861">
    <property type="entry name" value="Transket_pyr"/>
    <property type="match status" value="1"/>
</dbReference>
<dbReference type="Gene3D" id="3.40.50.970">
    <property type="match status" value="1"/>
</dbReference>
<proteinExistence type="inferred from homology"/>
<protein>
    <submittedName>
        <fullName evidence="5">Transketolase family protein</fullName>
    </submittedName>
</protein>
<dbReference type="CDD" id="cd07033">
    <property type="entry name" value="TPP_PYR_DXS_TK_like"/>
    <property type="match status" value="1"/>
</dbReference>
<dbReference type="InterPro" id="IPR051157">
    <property type="entry name" value="PDH/Transketolase"/>
</dbReference>
<feature type="domain" description="Transketolase-like pyrimidine-binding" evidence="4">
    <location>
        <begin position="5"/>
        <end position="170"/>
    </location>
</feature>
<dbReference type="InterPro" id="IPR009014">
    <property type="entry name" value="Transketo_C/PFOR_II"/>
</dbReference>
<dbReference type="PANTHER" id="PTHR43825">
    <property type="entry name" value="PYRUVATE DEHYDROGENASE E1 COMPONENT"/>
    <property type="match status" value="1"/>
</dbReference>
<evidence type="ECO:0000313" key="6">
    <source>
        <dbReference type="Proteomes" id="UP000886841"/>
    </source>
</evidence>
<evidence type="ECO:0000313" key="5">
    <source>
        <dbReference type="EMBL" id="HIR93823.1"/>
    </source>
</evidence>
<comment type="similarity">
    <text evidence="2">Belongs to the transketolase family.</text>
</comment>
<sequence length="312" mass="33166">MSEKKAIRAAYGEALADLGKRNKKIVALDADLAHATMTQNFADACPDRFFNAGIAEANMVGMAAGLSTMGYIPFCSTFAVFGAGRAWEQVRNSVAYPGLNVKLAMTHAGITLGEDGGSHQAVEDLALMRVIPGMTVIVPCDANETVRAVEAAAQMEGPVYLRLARPATEVFEQEMPFVIGKANVLRQGQDVVLFACGILVATALACAKALEAEGVSAAVVNVHTIKPLDVGCVREMAKKCRRVVTLEEHSVIGGLGDAVASALMGEGSFVFRKIGVDDRFGQSGKPEDLLQEYGLDAQSVLTQIQHVLQERI</sequence>
<organism evidence="5 6">
    <name type="scientific">Candidatus Egerieimonas intestinavium</name>
    <dbReference type="NCBI Taxonomy" id="2840777"/>
    <lineage>
        <taxon>Bacteria</taxon>
        <taxon>Bacillati</taxon>
        <taxon>Bacillota</taxon>
        <taxon>Clostridia</taxon>
        <taxon>Lachnospirales</taxon>
        <taxon>Lachnospiraceae</taxon>
        <taxon>Lachnospiraceae incertae sedis</taxon>
        <taxon>Candidatus Egerieimonas</taxon>
    </lineage>
</organism>
<gene>
    <name evidence="5" type="ORF">IAB98_10450</name>
</gene>
<dbReference type="InterPro" id="IPR005475">
    <property type="entry name" value="Transketolase-like_Pyr-bd"/>
</dbReference>
<accession>A0A9D1JGB8</accession>
<dbReference type="Pfam" id="PF02780">
    <property type="entry name" value="Transketolase_C"/>
    <property type="match status" value="1"/>
</dbReference>
<dbReference type="Gene3D" id="3.40.50.920">
    <property type="match status" value="1"/>
</dbReference>
<dbReference type="EMBL" id="DVHU01000093">
    <property type="protein sequence ID" value="HIR93823.1"/>
    <property type="molecule type" value="Genomic_DNA"/>
</dbReference>
<reference evidence="5" key="1">
    <citation type="submission" date="2020-10" db="EMBL/GenBank/DDBJ databases">
        <authorList>
            <person name="Gilroy R."/>
        </authorList>
    </citation>
    <scope>NUCLEOTIDE SEQUENCE</scope>
    <source>
        <strain evidence="5">ChiSxjej1B13-7041</strain>
    </source>
</reference>
<dbReference type="InterPro" id="IPR033248">
    <property type="entry name" value="Transketolase_C"/>
</dbReference>
<keyword evidence="3" id="KW-0786">Thiamine pyrophosphate</keyword>
<evidence type="ECO:0000256" key="1">
    <source>
        <dbReference type="ARBA" id="ARBA00001964"/>
    </source>
</evidence>